<evidence type="ECO:0008006" key="3">
    <source>
        <dbReference type="Google" id="ProtNLM"/>
    </source>
</evidence>
<gene>
    <name evidence="1" type="ORF">Micbo1qcDRAFT_188367</name>
</gene>
<reference evidence="2" key="1">
    <citation type="submission" date="2016-02" db="EMBL/GenBank/DDBJ databases">
        <title>Draft genome sequence of Microdochium bolleyi, a fungal endophyte of beachgrass.</title>
        <authorList>
            <consortium name="DOE Joint Genome Institute"/>
            <person name="David A.S."/>
            <person name="May G."/>
            <person name="Haridas S."/>
            <person name="Lim J."/>
            <person name="Wang M."/>
            <person name="Labutti K."/>
            <person name="Lipzen A."/>
            <person name="Barry K."/>
            <person name="Grigoriev I.V."/>
        </authorList>
    </citation>
    <scope>NUCLEOTIDE SEQUENCE [LARGE SCALE GENOMIC DNA]</scope>
    <source>
        <strain evidence="2">J235TASD1</strain>
    </source>
</reference>
<accession>A0A136J843</accession>
<dbReference type="EMBL" id="KQ964248">
    <property type="protein sequence ID" value="KXJ93337.1"/>
    <property type="molecule type" value="Genomic_DNA"/>
</dbReference>
<name>A0A136J843_9PEZI</name>
<protein>
    <recommendedName>
        <fullName evidence="3">DUF1688 domain-containing protein</fullName>
    </recommendedName>
</protein>
<evidence type="ECO:0000313" key="2">
    <source>
        <dbReference type="Proteomes" id="UP000070501"/>
    </source>
</evidence>
<dbReference type="PANTHER" id="PTHR31687:SF3">
    <property type="entry name" value="PROTEIN URG3"/>
    <property type="match status" value="1"/>
</dbReference>
<organism evidence="1 2">
    <name type="scientific">Microdochium bolleyi</name>
    <dbReference type="NCBI Taxonomy" id="196109"/>
    <lineage>
        <taxon>Eukaryota</taxon>
        <taxon>Fungi</taxon>
        <taxon>Dikarya</taxon>
        <taxon>Ascomycota</taxon>
        <taxon>Pezizomycotina</taxon>
        <taxon>Sordariomycetes</taxon>
        <taxon>Xylariomycetidae</taxon>
        <taxon>Xylariales</taxon>
        <taxon>Microdochiaceae</taxon>
        <taxon>Microdochium</taxon>
    </lineage>
</organism>
<dbReference type="PANTHER" id="PTHR31687">
    <property type="match status" value="1"/>
</dbReference>
<keyword evidence="2" id="KW-1185">Reference proteome</keyword>
<dbReference type="Proteomes" id="UP000070501">
    <property type="component" value="Unassembled WGS sequence"/>
</dbReference>
<sequence length="430" mass="47877">MADIEYLKTLQAVRERSRLVLDAAKQGKTHNFDFHPERMQEVTEFVASVIDRDFGPDKYASIPPHGRWQHFDVGNVARIDELSREWKHDGLDRQEVTRRLIDLFFVSVLLDAGAGDVWKFQEPGSDAWYNRSEGIAVASLYMFKAGAFSSDPEGKPARVDGKGLASLTVESFEKYFQISSTNPIVGAEARVNLLKNVGSSLLKSSDIFGEEGRPGNLVDHILANKPPSEPIDYHTLWDTLQKVLLPSWPKDRTHIAGTPIGDAWPLRVLQDLAGPDAPETATIQPFHKLTQWLAYSLSVPFVRIMARTWENMDSGTGLPEYRNGGLFTDLGVLTLKPRVLQEGLQRSGQEDLPSFAASGDVIVEWRALTVALLDELHGLVTKHYEPRGVQLTMAQMLEAGTWKGGRELAAKHRPKTKSSPILIEGDGTLF</sequence>
<evidence type="ECO:0000313" key="1">
    <source>
        <dbReference type="EMBL" id="KXJ93337.1"/>
    </source>
</evidence>
<dbReference type="InParanoid" id="A0A136J843"/>
<dbReference type="InterPro" id="IPR012469">
    <property type="entry name" value="DUF1688"/>
</dbReference>
<dbReference type="Pfam" id="PF07958">
    <property type="entry name" value="DUF1688"/>
    <property type="match status" value="1"/>
</dbReference>
<proteinExistence type="predicted"/>
<dbReference type="OrthoDB" id="2153176at2759"/>
<dbReference type="AlphaFoldDB" id="A0A136J843"/>